<proteinExistence type="predicted"/>
<gene>
    <name evidence="2" type="ORF">KC19_2G128400</name>
</gene>
<reference evidence="2" key="1">
    <citation type="submission" date="2020-06" db="EMBL/GenBank/DDBJ databases">
        <title>WGS assembly of Ceratodon purpureus strain R40.</title>
        <authorList>
            <person name="Carey S.B."/>
            <person name="Jenkins J."/>
            <person name="Shu S."/>
            <person name="Lovell J.T."/>
            <person name="Sreedasyam A."/>
            <person name="Maumus F."/>
            <person name="Tiley G.P."/>
            <person name="Fernandez-Pozo N."/>
            <person name="Barry K."/>
            <person name="Chen C."/>
            <person name="Wang M."/>
            <person name="Lipzen A."/>
            <person name="Daum C."/>
            <person name="Saski C.A."/>
            <person name="Payton A.C."/>
            <person name="Mcbreen J.C."/>
            <person name="Conrad R.E."/>
            <person name="Kollar L.M."/>
            <person name="Olsson S."/>
            <person name="Huttunen S."/>
            <person name="Landis J.B."/>
            <person name="Wickett N.J."/>
            <person name="Johnson M.G."/>
            <person name="Rensing S.A."/>
            <person name="Grimwood J."/>
            <person name="Schmutz J."/>
            <person name="Mcdaniel S.F."/>
        </authorList>
    </citation>
    <scope>NUCLEOTIDE SEQUENCE</scope>
    <source>
        <strain evidence="2">R40</strain>
    </source>
</reference>
<name>A0A8T0IT92_CERPU</name>
<feature type="signal peptide" evidence="1">
    <location>
        <begin position="1"/>
        <end position="25"/>
    </location>
</feature>
<dbReference type="Proteomes" id="UP000822688">
    <property type="component" value="Chromosome 2"/>
</dbReference>
<dbReference type="AlphaFoldDB" id="A0A8T0IT92"/>
<evidence type="ECO:0000313" key="2">
    <source>
        <dbReference type="EMBL" id="KAG0586930.1"/>
    </source>
</evidence>
<feature type="chain" id="PRO_5035755977" evidence="1">
    <location>
        <begin position="26"/>
        <end position="54"/>
    </location>
</feature>
<comment type="caution">
    <text evidence="2">The sequence shown here is derived from an EMBL/GenBank/DDBJ whole genome shotgun (WGS) entry which is preliminary data.</text>
</comment>
<organism evidence="2 3">
    <name type="scientific">Ceratodon purpureus</name>
    <name type="common">Fire moss</name>
    <name type="synonym">Dicranum purpureum</name>
    <dbReference type="NCBI Taxonomy" id="3225"/>
    <lineage>
        <taxon>Eukaryota</taxon>
        <taxon>Viridiplantae</taxon>
        <taxon>Streptophyta</taxon>
        <taxon>Embryophyta</taxon>
        <taxon>Bryophyta</taxon>
        <taxon>Bryophytina</taxon>
        <taxon>Bryopsida</taxon>
        <taxon>Dicranidae</taxon>
        <taxon>Pseudoditrichales</taxon>
        <taxon>Ditrichaceae</taxon>
        <taxon>Ceratodon</taxon>
    </lineage>
</organism>
<accession>A0A8T0IT92</accession>
<protein>
    <submittedName>
        <fullName evidence="2">Uncharacterized protein</fullName>
    </submittedName>
</protein>
<keyword evidence="1" id="KW-0732">Signal</keyword>
<evidence type="ECO:0000313" key="3">
    <source>
        <dbReference type="Proteomes" id="UP000822688"/>
    </source>
</evidence>
<dbReference type="EMBL" id="CM026422">
    <property type="protein sequence ID" value="KAG0586930.1"/>
    <property type="molecule type" value="Genomic_DNA"/>
</dbReference>
<keyword evidence="3" id="KW-1185">Reference proteome</keyword>
<evidence type="ECO:0000256" key="1">
    <source>
        <dbReference type="SAM" id="SignalP"/>
    </source>
</evidence>
<sequence>MSRSGMRGGILVDLCSWMFVLRARSGVVCDLKKQHLLLSSCRILNYLLSRNLIV</sequence>